<dbReference type="HOGENOM" id="CLU_121850_3_1_9"/>
<keyword evidence="2" id="KW-1185">Reference proteome</keyword>
<dbReference type="InterPro" id="IPR036249">
    <property type="entry name" value="Thioredoxin-like_sf"/>
</dbReference>
<accession>W6S4B0</accession>
<dbReference type="Gene3D" id="3.40.30.10">
    <property type="entry name" value="Glutaredoxin"/>
    <property type="match status" value="1"/>
</dbReference>
<organism evidence="1 2">
    <name type="scientific">Clostridium bornimense</name>
    <dbReference type="NCBI Taxonomy" id="1216932"/>
    <lineage>
        <taxon>Bacteria</taxon>
        <taxon>Bacillati</taxon>
        <taxon>Bacillota</taxon>
        <taxon>Clostridia</taxon>
        <taxon>Eubacteriales</taxon>
        <taxon>Clostridiaceae</taxon>
        <taxon>Clostridium</taxon>
    </lineage>
</organism>
<dbReference type="OrthoDB" id="9792987at2"/>
<evidence type="ECO:0008006" key="3">
    <source>
        <dbReference type="Google" id="ProtNLM"/>
    </source>
</evidence>
<dbReference type="STRING" id="1216932.CM240_2019"/>
<dbReference type="InterPro" id="IPR046698">
    <property type="entry name" value="PedC-like"/>
</dbReference>
<dbReference type="CDD" id="cd02947">
    <property type="entry name" value="TRX_family"/>
    <property type="match status" value="1"/>
</dbReference>
<dbReference type="PATRIC" id="fig|1216932.3.peg.2018"/>
<dbReference type="AlphaFoldDB" id="W6S4B0"/>
<sequence>MKKKYLILIFALLLLLVGLFFVVKPIIFKQQNKLDTYEEVVSNFEKLDIYTWNGDLSQVDKSYVYFGRSTCPDCQDFVPKLKEVAANKKLKIFYIDTEDNDDETLKKIREDLSIDWVPTFGYVADNKLDRLDKEKDISVEDIENFISKYDNE</sequence>
<gene>
    <name evidence="1" type="ORF">CM240_2019</name>
</gene>
<proteinExistence type="predicted"/>
<dbReference type="Proteomes" id="UP000019426">
    <property type="component" value="Chromosome M2/40_rep1"/>
</dbReference>
<dbReference type="KEGG" id="clt:CM240_2019"/>
<dbReference type="EMBL" id="HG917868">
    <property type="protein sequence ID" value="CDM69177.1"/>
    <property type="molecule type" value="Genomic_DNA"/>
</dbReference>
<dbReference type="Pfam" id="PF20207">
    <property type="entry name" value="DUF6568"/>
    <property type="match status" value="1"/>
</dbReference>
<protein>
    <recommendedName>
        <fullName evidence="3">Thioredoxin domain-containing protein</fullName>
    </recommendedName>
</protein>
<dbReference type="SUPFAM" id="SSF52833">
    <property type="entry name" value="Thioredoxin-like"/>
    <property type="match status" value="1"/>
</dbReference>
<dbReference type="eggNOG" id="COG0526">
    <property type="taxonomic scope" value="Bacteria"/>
</dbReference>
<dbReference type="RefSeq" id="WP_051483795.1">
    <property type="nucleotide sequence ID" value="NZ_HG917868.1"/>
</dbReference>
<evidence type="ECO:0000313" key="2">
    <source>
        <dbReference type="Proteomes" id="UP000019426"/>
    </source>
</evidence>
<evidence type="ECO:0000313" key="1">
    <source>
        <dbReference type="EMBL" id="CDM69177.1"/>
    </source>
</evidence>
<reference evidence="1 2" key="1">
    <citation type="submission" date="2013-11" db="EMBL/GenBank/DDBJ databases">
        <title>Complete genome sequence of Clostridum sp. M2/40.</title>
        <authorList>
            <person name="Wibberg D."/>
            <person name="Puehler A."/>
            <person name="Schlueter A."/>
        </authorList>
    </citation>
    <scope>NUCLEOTIDE SEQUENCE [LARGE SCALE GENOMIC DNA]</scope>
    <source>
        <strain evidence="2">M2/40</strain>
    </source>
</reference>
<name>W6S4B0_9CLOT</name>